<dbReference type="InterPro" id="IPR000073">
    <property type="entry name" value="AB_hydrolase_1"/>
</dbReference>
<dbReference type="SUPFAM" id="SSF53474">
    <property type="entry name" value="alpha/beta-Hydrolases"/>
    <property type="match status" value="1"/>
</dbReference>
<dbReference type="Gene3D" id="3.40.50.1820">
    <property type="entry name" value="alpha/beta hydrolase"/>
    <property type="match status" value="1"/>
</dbReference>
<dbReference type="GO" id="GO:0016020">
    <property type="term" value="C:membrane"/>
    <property type="evidence" value="ECO:0007669"/>
    <property type="project" value="TreeGrafter"/>
</dbReference>
<dbReference type="GO" id="GO:0047372">
    <property type="term" value="F:monoacylglycerol lipase activity"/>
    <property type="evidence" value="ECO:0007669"/>
    <property type="project" value="TreeGrafter"/>
</dbReference>
<dbReference type="PANTHER" id="PTHR43798:SF5">
    <property type="entry name" value="MONOACYLGLYCEROL LIPASE ABHD6"/>
    <property type="match status" value="1"/>
</dbReference>
<feature type="domain" description="AB hydrolase-1" evidence="1">
    <location>
        <begin position="31"/>
        <end position="214"/>
    </location>
</feature>
<evidence type="ECO:0000259" key="1">
    <source>
        <dbReference type="Pfam" id="PF00561"/>
    </source>
</evidence>
<dbReference type="AlphaFoldDB" id="A0A7D5N8V3"/>
<name>A0A7D5N8V3_9PROT</name>
<gene>
    <name evidence="2" type="ORF">HWD57_05715</name>
</gene>
<dbReference type="PANTHER" id="PTHR43798">
    <property type="entry name" value="MONOACYLGLYCEROL LIPASE"/>
    <property type="match status" value="1"/>
</dbReference>
<accession>A0A7D5N8V3</accession>
<organism evidence="2 3">
    <name type="scientific">Candidatus Accumulibacter cognatus</name>
    <dbReference type="NCBI Taxonomy" id="2954383"/>
    <lineage>
        <taxon>Bacteria</taxon>
        <taxon>Pseudomonadati</taxon>
        <taxon>Pseudomonadota</taxon>
        <taxon>Betaproteobacteria</taxon>
        <taxon>Candidatus Accumulibacter</taxon>
    </lineage>
</organism>
<protein>
    <submittedName>
        <fullName evidence="2">Alpha/beta fold hydrolase</fullName>
    </submittedName>
</protein>
<proteinExistence type="predicted"/>
<dbReference type="Pfam" id="PF00561">
    <property type="entry name" value="Abhydrolase_1"/>
    <property type="match status" value="1"/>
</dbReference>
<evidence type="ECO:0000313" key="2">
    <source>
        <dbReference type="EMBL" id="QLH49335.1"/>
    </source>
</evidence>
<keyword evidence="2" id="KW-0378">Hydrolase</keyword>
<dbReference type="InterPro" id="IPR050266">
    <property type="entry name" value="AB_hydrolase_sf"/>
</dbReference>
<dbReference type="InterPro" id="IPR029058">
    <property type="entry name" value="AB_hydrolase_fold"/>
</dbReference>
<reference evidence="2 3" key="1">
    <citation type="journal article" date="2019" name="Microbiome">
        <title>Annotated bacterial chromosomes from frame-shift-corrected long-read metagenomic data.</title>
        <authorList>
            <person name="Arumugam K."/>
            <person name="Bagci C."/>
            <person name="Bessarab I."/>
            <person name="Beier S."/>
            <person name="Buchfink B."/>
            <person name="Gorska A."/>
            <person name="Qiu G."/>
            <person name="Huson D.H."/>
            <person name="Williams R.B.H."/>
        </authorList>
    </citation>
    <scope>NUCLEOTIDE SEQUENCE [LARGE SCALE GENOMIC DNA]</scope>
    <source>
        <strain evidence="2">SSA1</strain>
    </source>
</reference>
<dbReference type="EMBL" id="CP058708">
    <property type="protein sequence ID" value="QLH49335.1"/>
    <property type="molecule type" value="Genomic_DNA"/>
</dbReference>
<dbReference type="KEGG" id="acog:HWD57_05715"/>
<evidence type="ECO:0000313" key="3">
    <source>
        <dbReference type="Proteomes" id="UP000509684"/>
    </source>
</evidence>
<dbReference type="GO" id="GO:0046464">
    <property type="term" value="P:acylglycerol catabolic process"/>
    <property type="evidence" value="ECO:0007669"/>
    <property type="project" value="TreeGrafter"/>
</dbReference>
<dbReference type="Proteomes" id="UP000509684">
    <property type="component" value="Chromosome"/>
</dbReference>
<sequence>MAVESKDLFVDVPGGQVFVRQWTADRSSGVPIILLHDSLGSVEQWRSFPEALATATSRNVIAYDRLGFGRSTLRTSPAEAGFIDEEAQVYLPAIVAALGLSHYVLFGHSVGGGMALVAAAISGSHCAAVITESAQAFVEERTLSGIRDAKNAFESEDQFSKLTKWHGERASWVLAAWSEVWLAPAFRGWSLDPYLGKVRSPVLALHGDSDEFGSCEFPRRITQGVHGLARMEILSPCGHVPHREREGDVLGLVQRFLVENGIA</sequence>